<gene>
    <name evidence="3" type="ORF">CHILSU_LOCUS3440</name>
</gene>
<organism evidence="3 4">
    <name type="scientific">Chilo suppressalis</name>
    <name type="common">Asiatic rice borer moth</name>
    <dbReference type="NCBI Taxonomy" id="168631"/>
    <lineage>
        <taxon>Eukaryota</taxon>
        <taxon>Metazoa</taxon>
        <taxon>Ecdysozoa</taxon>
        <taxon>Arthropoda</taxon>
        <taxon>Hexapoda</taxon>
        <taxon>Insecta</taxon>
        <taxon>Pterygota</taxon>
        <taxon>Neoptera</taxon>
        <taxon>Endopterygota</taxon>
        <taxon>Lepidoptera</taxon>
        <taxon>Glossata</taxon>
        <taxon>Ditrysia</taxon>
        <taxon>Pyraloidea</taxon>
        <taxon>Crambidae</taxon>
        <taxon>Crambinae</taxon>
        <taxon>Chilo</taxon>
    </lineage>
</organism>
<proteinExistence type="predicted"/>
<sequence>MGCCESLESSLVRFKLKSCCCIASVKLGLNIVAYFNVLVSAVSLLSEGRFSPIAKEVQNLVVSEGSALHQLVNIANIFFNFLLVIAVNKKIPVLLRIFIYYCTASIAVKLIVLGPLIQASEDGGLKIIIVTVLSILFECYMMLLVRSVMVEINEEIAEQNGKVPTQIVFTPHSKDGNGHDKDASVEIIIPSPKQKEDIKKEEHGRLETVHELPNETATDVKQDAS</sequence>
<accession>A0ABN8EAI1</accession>
<protein>
    <submittedName>
        <fullName evidence="3">Uncharacterized protein</fullName>
    </submittedName>
</protein>
<feature type="region of interest" description="Disordered" evidence="1">
    <location>
        <begin position="191"/>
        <end position="225"/>
    </location>
</feature>
<evidence type="ECO:0000256" key="1">
    <source>
        <dbReference type="SAM" id="MobiDB-lite"/>
    </source>
</evidence>
<evidence type="ECO:0000313" key="3">
    <source>
        <dbReference type="EMBL" id="CAH0677258.1"/>
    </source>
</evidence>
<evidence type="ECO:0000256" key="2">
    <source>
        <dbReference type="SAM" id="Phobius"/>
    </source>
</evidence>
<keyword evidence="2" id="KW-0472">Membrane</keyword>
<keyword evidence="4" id="KW-1185">Reference proteome</keyword>
<dbReference type="Proteomes" id="UP001153292">
    <property type="component" value="Chromosome 16"/>
</dbReference>
<feature type="transmembrane region" description="Helical" evidence="2">
    <location>
        <begin position="27"/>
        <end position="46"/>
    </location>
</feature>
<evidence type="ECO:0000313" key="4">
    <source>
        <dbReference type="Proteomes" id="UP001153292"/>
    </source>
</evidence>
<dbReference type="EMBL" id="OU963909">
    <property type="protein sequence ID" value="CAH0677258.1"/>
    <property type="molecule type" value="Genomic_DNA"/>
</dbReference>
<reference evidence="3" key="1">
    <citation type="submission" date="2021-12" db="EMBL/GenBank/DDBJ databases">
        <authorList>
            <person name="King R."/>
        </authorList>
    </citation>
    <scope>NUCLEOTIDE SEQUENCE</scope>
</reference>
<feature type="transmembrane region" description="Helical" evidence="2">
    <location>
        <begin position="123"/>
        <end position="145"/>
    </location>
</feature>
<name>A0ABN8EAI1_CHISP</name>
<feature type="transmembrane region" description="Helical" evidence="2">
    <location>
        <begin position="98"/>
        <end position="117"/>
    </location>
</feature>
<feature type="transmembrane region" description="Helical" evidence="2">
    <location>
        <begin position="66"/>
        <end position="86"/>
    </location>
</feature>
<keyword evidence="2" id="KW-0812">Transmembrane</keyword>
<keyword evidence="2" id="KW-1133">Transmembrane helix</keyword>
<feature type="compositionally biased region" description="Basic and acidic residues" evidence="1">
    <location>
        <begin position="193"/>
        <end position="225"/>
    </location>
</feature>